<proteinExistence type="predicted"/>
<comment type="caution">
    <text evidence="2">The sequence shown here is derived from an EMBL/GenBank/DDBJ whole genome shotgun (WGS) entry which is preliminary data.</text>
</comment>
<sequence>MPLSRFEKMLPWSGVLAGLAWIGQDALANTSTSEEPGGASLAVVNAHLSRNVASMACIVVMGVALLFFATAVRNLLRSGEAREATYSSVAYGGWITVSAALGQMALWDKALLSAAEDDNAGAVQTLGYAQYFGWLAMGVGIAAAFIAIGLGGVRSAVLPKWFAITTLVLGVLALLGAAGIPPGGLVNYLLLPFWLVAASVIIARRQHTAAAAPIPTAISA</sequence>
<feature type="transmembrane region" description="Helical" evidence="1">
    <location>
        <begin position="127"/>
        <end position="149"/>
    </location>
</feature>
<evidence type="ECO:0000256" key="1">
    <source>
        <dbReference type="SAM" id="Phobius"/>
    </source>
</evidence>
<keyword evidence="3" id="KW-1185">Reference proteome</keyword>
<gene>
    <name evidence="2" type="ORF">GCM10023168_27980</name>
</gene>
<feature type="transmembrane region" description="Helical" evidence="1">
    <location>
        <begin position="52"/>
        <end position="76"/>
    </location>
</feature>
<dbReference type="EMBL" id="BAABGM010000016">
    <property type="protein sequence ID" value="GAA4409333.1"/>
    <property type="molecule type" value="Genomic_DNA"/>
</dbReference>
<reference evidence="3" key="1">
    <citation type="journal article" date="2019" name="Int. J. Syst. Evol. Microbiol.">
        <title>The Global Catalogue of Microorganisms (GCM) 10K type strain sequencing project: providing services to taxonomists for standard genome sequencing and annotation.</title>
        <authorList>
            <consortium name="The Broad Institute Genomics Platform"/>
            <consortium name="The Broad Institute Genome Sequencing Center for Infectious Disease"/>
            <person name="Wu L."/>
            <person name="Ma J."/>
        </authorList>
    </citation>
    <scope>NUCLEOTIDE SEQUENCE [LARGE SCALE GENOMIC DNA]</scope>
    <source>
        <strain evidence="3">JCM 17809</strain>
    </source>
</reference>
<feature type="transmembrane region" description="Helical" evidence="1">
    <location>
        <begin position="161"/>
        <end position="180"/>
    </location>
</feature>
<keyword evidence="1" id="KW-0812">Transmembrane</keyword>
<name>A0ABP8KLA7_9MICO</name>
<organism evidence="2 3">
    <name type="scientific">Fodinibacter luteus</name>
    <dbReference type="NCBI Taxonomy" id="552064"/>
    <lineage>
        <taxon>Bacteria</taxon>
        <taxon>Bacillati</taxon>
        <taxon>Actinomycetota</taxon>
        <taxon>Actinomycetes</taxon>
        <taxon>Micrococcales</taxon>
        <taxon>Intrasporangiaceae</taxon>
        <taxon>Fodinibacter (ex Wang et al. 2009)</taxon>
    </lineage>
</organism>
<dbReference type="Proteomes" id="UP001500945">
    <property type="component" value="Unassembled WGS sequence"/>
</dbReference>
<feature type="transmembrane region" description="Helical" evidence="1">
    <location>
        <begin position="186"/>
        <end position="203"/>
    </location>
</feature>
<protein>
    <recommendedName>
        <fullName evidence="4">DUF4386 family protein</fullName>
    </recommendedName>
</protein>
<accession>A0ABP8KLA7</accession>
<keyword evidence="1" id="KW-1133">Transmembrane helix</keyword>
<evidence type="ECO:0000313" key="2">
    <source>
        <dbReference type="EMBL" id="GAA4409333.1"/>
    </source>
</evidence>
<evidence type="ECO:0000313" key="3">
    <source>
        <dbReference type="Proteomes" id="UP001500945"/>
    </source>
</evidence>
<feature type="transmembrane region" description="Helical" evidence="1">
    <location>
        <begin position="88"/>
        <end position="107"/>
    </location>
</feature>
<keyword evidence="1" id="KW-0472">Membrane</keyword>
<evidence type="ECO:0008006" key="4">
    <source>
        <dbReference type="Google" id="ProtNLM"/>
    </source>
</evidence>